<evidence type="ECO:0000313" key="1">
    <source>
        <dbReference type="EMBL" id="ACM30962.1"/>
    </source>
</evidence>
<protein>
    <submittedName>
        <fullName evidence="1">Tranposase complex protein</fullName>
    </submittedName>
</protein>
<dbReference type="KEGG" id="ara:Arad_14072"/>
<name>B9JP93_RHIR8</name>
<proteinExistence type="predicted"/>
<organism evidence="1 2">
    <name type="scientific">Rhizobium rhizogenes (strain K84 / ATCC BAA-868)</name>
    <name type="common">Agrobacterium radiobacter</name>
    <dbReference type="NCBI Taxonomy" id="311403"/>
    <lineage>
        <taxon>Bacteria</taxon>
        <taxon>Pseudomonadati</taxon>
        <taxon>Pseudomonadota</taxon>
        <taxon>Alphaproteobacteria</taxon>
        <taxon>Hyphomicrobiales</taxon>
        <taxon>Rhizobiaceae</taxon>
        <taxon>Rhizobium/Agrobacterium group</taxon>
        <taxon>Rhizobium</taxon>
    </lineage>
</organism>
<dbReference type="EMBL" id="CP000630">
    <property type="protein sequence ID" value="ACM30962.1"/>
    <property type="molecule type" value="Genomic_DNA"/>
</dbReference>
<dbReference type="HOGENOM" id="CLU_067529_2_0_5"/>
<keyword evidence="1" id="KW-0614">Plasmid</keyword>
<sequence length="296" mass="32467">MEDKDLDAAARLDLLAGAQWWIGYDRAQEALRKFEHLLRYGPGRLRPPNALLLSPTNNGKSMVIEKFRRDHTPAPDMETDAETFPVVVVQMPTNPTTGRFYAALLAETGAPGPRAGGGVRTHDLEQMALTVLRAIMARVLVIDELHNMLAGSASARREFLNLLRYLGNALRIPLIGVGTQEAYMAIRTDPQLENRFEPIILPLWEPDSETATLLMSFAASLPLRGSSPDLLRSDIIGAIVTRTGGTIGEMVALLRAAAIVAVETGEEAINEQTLRAADYRGPIERRISIERQLVPG</sequence>
<dbReference type="InterPro" id="IPR008868">
    <property type="entry name" value="TniB"/>
</dbReference>
<dbReference type="RefSeq" id="WP_012654895.1">
    <property type="nucleotide sequence ID" value="NC_011990.1"/>
</dbReference>
<dbReference type="SUPFAM" id="SSF52540">
    <property type="entry name" value="P-loop containing nucleoside triphosphate hydrolases"/>
    <property type="match status" value="1"/>
</dbReference>
<geneLocation type="plasmid" evidence="1 2">
    <name>pAtK84b</name>
</geneLocation>
<gene>
    <name evidence="1" type="primary">tniB</name>
    <name evidence="1" type="ordered locus">Arad_14072</name>
</gene>
<dbReference type="Pfam" id="PF05621">
    <property type="entry name" value="TniB"/>
    <property type="match status" value="1"/>
</dbReference>
<dbReference type="Gene3D" id="3.40.50.300">
    <property type="entry name" value="P-loop containing nucleotide triphosphate hydrolases"/>
    <property type="match status" value="1"/>
</dbReference>
<dbReference type="AlphaFoldDB" id="B9JP93"/>
<dbReference type="Proteomes" id="UP000001600">
    <property type="component" value="Plasmid pAtK84b"/>
</dbReference>
<accession>B9JP93</accession>
<reference evidence="1 2" key="1">
    <citation type="journal article" date="2009" name="J. Bacteriol.">
        <title>Genome sequences of three Agrobacterium biovars help elucidate the evolution of multichromosome genomes in bacteria.</title>
        <authorList>
            <person name="Slater S.C."/>
            <person name="Goldman B.S."/>
            <person name="Goodner B."/>
            <person name="Setubal J.C."/>
            <person name="Farrand S.K."/>
            <person name="Nester E.W."/>
            <person name="Burr T.J."/>
            <person name="Banta L."/>
            <person name="Dickerman A.W."/>
            <person name="Paulsen I."/>
            <person name="Otten L."/>
            <person name="Suen G."/>
            <person name="Welch R."/>
            <person name="Almeida N.F."/>
            <person name="Arnold F."/>
            <person name="Burton O.T."/>
            <person name="Du Z."/>
            <person name="Ewing A."/>
            <person name="Godsy E."/>
            <person name="Heisel S."/>
            <person name="Houmiel K.L."/>
            <person name="Jhaveri J."/>
            <person name="Lu J."/>
            <person name="Miller N.M."/>
            <person name="Norton S."/>
            <person name="Chen Q."/>
            <person name="Phoolcharoen W."/>
            <person name="Ohlin V."/>
            <person name="Ondrusek D."/>
            <person name="Pride N."/>
            <person name="Stricklin S.L."/>
            <person name="Sun J."/>
            <person name="Wheeler C."/>
            <person name="Wilson L."/>
            <person name="Zhu H."/>
            <person name="Wood D.W."/>
        </authorList>
    </citation>
    <scope>NUCLEOTIDE SEQUENCE [LARGE SCALE GENOMIC DNA]</scope>
    <source>
        <strain evidence="2">K84 / ATCC BAA-868</strain>
        <plasmid evidence="1 2">pAtK84b</plasmid>
    </source>
</reference>
<dbReference type="InterPro" id="IPR027417">
    <property type="entry name" value="P-loop_NTPase"/>
</dbReference>
<evidence type="ECO:0000313" key="2">
    <source>
        <dbReference type="Proteomes" id="UP000001600"/>
    </source>
</evidence>